<protein>
    <recommendedName>
        <fullName evidence="4">BAG domain-containing protein</fullName>
    </recommendedName>
</protein>
<keyword evidence="1" id="KW-0175">Coiled coil</keyword>
<sequence>MAYYYQPYVYPQHATIQHYAGGDPYGSAALDYYPAAPPVQVVSLAPWGSYAEYVHEVFQRRAYDSDWYLRQSRTRVDPTEAHNAIQEVLREVQARVNSFHYPDHLDFQQYSANGLVPQLADTKRNSAVNEHHRKLEELLKQLQDVKARGDGTVKRAKADAIARVKEELEELKRKKAAIWYNSQADGRPRKHFWAIWS</sequence>
<feature type="coiled-coil region" evidence="1">
    <location>
        <begin position="125"/>
        <end position="177"/>
    </location>
</feature>
<evidence type="ECO:0000313" key="2">
    <source>
        <dbReference type="EMBL" id="CAE6477147.1"/>
    </source>
</evidence>
<dbReference type="AlphaFoldDB" id="A0A8H3GWK9"/>
<name>A0A8H3GWK9_9AGAM</name>
<proteinExistence type="predicted"/>
<comment type="caution">
    <text evidence="2">The sequence shown here is derived from an EMBL/GenBank/DDBJ whole genome shotgun (WGS) entry which is preliminary data.</text>
</comment>
<accession>A0A8H3GWK9</accession>
<gene>
    <name evidence="2" type="ORF">RDB_LOCUS82329</name>
</gene>
<evidence type="ECO:0000313" key="3">
    <source>
        <dbReference type="Proteomes" id="UP000663853"/>
    </source>
</evidence>
<evidence type="ECO:0000256" key="1">
    <source>
        <dbReference type="SAM" id="Coils"/>
    </source>
</evidence>
<dbReference type="EMBL" id="CAJMXA010002174">
    <property type="protein sequence ID" value="CAE6477147.1"/>
    <property type="molecule type" value="Genomic_DNA"/>
</dbReference>
<organism evidence="2 3">
    <name type="scientific">Rhizoctonia solani</name>
    <dbReference type="NCBI Taxonomy" id="456999"/>
    <lineage>
        <taxon>Eukaryota</taxon>
        <taxon>Fungi</taxon>
        <taxon>Dikarya</taxon>
        <taxon>Basidiomycota</taxon>
        <taxon>Agaricomycotina</taxon>
        <taxon>Agaricomycetes</taxon>
        <taxon>Cantharellales</taxon>
        <taxon>Ceratobasidiaceae</taxon>
        <taxon>Rhizoctonia</taxon>
    </lineage>
</organism>
<reference evidence="2" key="1">
    <citation type="submission" date="2021-01" db="EMBL/GenBank/DDBJ databases">
        <authorList>
            <person name="Kaushik A."/>
        </authorList>
    </citation>
    <scope>NUCLEOTIDE SEQUENCE</scope>
    <source>
        <strain evidence="2">AG6-10EEA</strain>
    </source>
</reference>
<dbReference type="Proteomes" id="UP000663853">
    <property type="component" value="Unassembled WGS sequence"/>
</dbReference>
<evidence type="ECO:0008006" key="4">
    <source>
        <dbReference type="Google" id="ProtNLM"/>
    </source>
</evidence>